<evidence type="ECO:0000313" key="2">
    <source>
        <dbReference type="EMBL" id="BBI35494.1"/>
    </source>
</evidence>
<gene>
    <name evidence="2" type="ORF">KCTCHS21_48930</name>
</gene>
<keyword evidence="3" id="KW-1185">Reference proteome</keyword>
<organism evidence="2 3">
    <name type="scientific">Cohnella abietis</name>
    <dbReference type="NCBI Taxonomy" id="2507935"/>
    <lineage>
        <taxon>Bacteria</taxon>
        <taxon>Bacillati</taxon>
        <taxon>Bacillota</taxon>
        <taxon>Bacilli</taxon>
        <taxon>Bacillales</taxon>
        <taxon>Paenibacillaceae</taxon>
        <taxon>Cohnella</taxon>
    </lineage>
</organism>
<evidence type="ECO:0000313" key="3">
    <source>
        <dbReference type="Proteomes" id="UP000289856"/>
    </source>
</evidence>
<dbReference type="Gene3D" id="3.40.630.30">
    <property type="match status" value="1"/>
</dbReference>
<dbReference type="InterPro" id="IPR000182">
    <property type="entry name" value="GNAT_dom"/>
</dbReference>
<sequence>MNIEAVFERLPLLASDNWVLKKIEASHFEELFEIYSNNRVFEYCGITPKHNKDTVKNMIGHFERDFNKRTKVKWGIFANNESDRLVGIIEAFDFNQKVNMVTVGYFLEESYWGKGIATEAVKIMLDFLFMDVNVNRIQAEVMPLNEASKRVLLKNSFIKEGMLRQAALWSGKGVVDLEIYSILKEDYIKKYDK</sequence>
<dbReference type="AlphaFoldDB" id="A0A3T1DBR3"/>
<evidence type="ECO:0000259" key="1">
    <source>
        <dbReference type="PROSITE" id="PS51186"/>
    </source>
</evidence>
<dbReference type="InterPro" id="IPR016181">
    <property type="entry name" value="Acyl_CoA_acyltransferase"/>
</dbReference>
<name>A0A3T1DBR3_9BACL</name>
<dbReference type="PANTHER" id="PTHR43792:SF9">
    <property type="entry name" value="RIBOSOMAL-PROTEIN-ALANINE ACETYLTRANSFERASE"/>
    <property type="match status" value="1"/>
</dbReference>
<feature type="domain" description="N-acetyltransferase" evidence="1">
    <location>
        <begin position="18"/>
        <end position="186"/>
    </location>
</feature>
<dbReference type="GO" id="GO:0005737">
    <property type="term" value="C:cytoplasm"/>
    <property type="evidence" value="ECO:0007669"/>
    <property type="project" value="TreeGrafter"/>
</dbReference>
<dbReference type="EMBL" id="AP019400">
    <property type="protein sequence ID" value="BBI35494.1"/>
    <property type="molecule type" value="Genomic_DNA"/>
</dbReference>
<dbReference type="KEGG" id="cohn:KCTCHS21_48930"/>
<dbReference type="PROSITE" id="PS51186">
    <property type="entry name" value="GNAT"/>
    <property type="match status" value="1"/>
</dbReference>
<protein>
    <submittedName>
        <fullName evidence="2">GNAT family N-acetyltransferase</fullName>
    </submittedName>
</protein>
<dbReference type="OrthoDB" id="9811523at2"/>
<dbReference type="Proteomes" id="UP000289856">
    <property type="component" value="Chromosome"/>
</dbReference>
<dbReference type="SUPFAM" id="SSF55729">
    <property type="entry name" value="Acyl-CoA N-acyltransferases (Nat)"/>
    <property type="match status" value="1"/>
</dbReference>
<dbReference type="Pfam" id="PF13302">
    <property type="entry name" value="Acetyltransf_3"/>
    <property type="match status" value="1"/>
</dbReference>
<proteinExistence type="predicted"/>
<reference evidence="2 3" key="1">
    <citation type="submission" date="2019-01" db="EMBL/GenBank/DDBJ databases">
        <title>Complete genome sequence of Cohnella hallensis HS21 isolated from Korean fir (Abies koreana) rhizospheric soil.</title>
        <authorList>
            <person name="Jiang L."/>
            <person name="Kang S.W."/>
            <person name="Kim S."/>
            <person name="Jung J."/>
            <person name="Kim C.Y."/>
            <person name="Kim D.H."/>
            <person name="Kim S.W."/>
            <person name="Lee J."/>
        </authorList>
    </citation>
    <scope>NUCLEOTIDE SEQUENCE [LARGE SCALE GENOMIC DNA]</scope>
    <source>
        <strain evidence="2 3">HS21</strain>
    </source>
</reference>
<keyword evidence="2" id="KW-0808">Transferase</keyword>
<dbReference type="RefSeq" id="WP_130614207.1">
    <property type="nucleotide sequence ID" value="NZ_AP019400.1"/>
</dbReference>
<dbReference type="InterPro" id="IPR051531">
    <property type="entry name" value="N-acetyltransferase"/>
</dbReference>
<dbReference type="GO" id="GO:0008999">
    <property type="term" value="F:protein-N-terminal-alanine acetyltransferase activity"/>
    <property type="evidence" value="ECO:0007669"/>
    <property type="project" value="TreeGrafter"/>
</dbReference>
<dbReference type="PANTHER" id="PTHR43792">
    <property type="entry name" value="GNAT FAMILY, PUTATIVE (AFU_ORTHOLOGUE AFUA_3G00765)-RELATED-RELATED"/>
    <property type="match status" value="1"/>
</dbReference>
<accession>A0A3T1DBR3</accession>